<evidence type="ECO:0000313" key="1">
    <source>
        <dbReference type="EMBL" id="RXG23379.1"/>
    </source>
</evidence>
<dbReference type="PANTHER" id="PTHR40045:SF1">
    <property type="entry name" value="YQCI_YCGG FAMILY PROTEIN"/>
    <property type="match status" value="1"/>
</dbReference>
<evidence type="ECO:0000313" key="2">
    <source>
        <dbReference type="Proteomes" id="UP000289238"/>
    </source>
</evidence>
<dbReference type="NCBIfam" id="NF041366">
    <property type="entry name" value="GntA_guanitoxin"/>
    <property type="match status" value="1"/>
</dbReference>
<dbReference type="RefSeq" id="WP_128756912.1">
    <property type="nucleotide sequence ID" value="NZ_QOVM01000002.1"/>
</dbReference>
<dbReference type="InterPro" id="IPR014988">
    <property type="entry name" value="Uncharacterised_YqcI/YcgG"/>
</dbReference>
<dbReference type="AlphaFoldDB" id="A0A4Q0PBQ3"/>
<sequence length="222" mass="26005">MKSLKNSSHNSISEGENLKDFIVENDHPCVMAQTVFKTKAVSHYKFDTIENPSNDLAIIHRLKNYLESYDFNSKKFQTFIVEFTDSYSKSELEFEKDLWAFLERLKKHDKCEWDPSVSSDVYDTNYSYSLLGNAFYIIGMHPNSSRNARSTQNVTLVFNLHHQFEILRQMGVYTNVRDRIRKRDEEKNGSINPMLADFGKSSEALQYSGRNITEKWECPFKH</sequence>
<dbReference type="OrthoDB" id="283514at2"/>
<dbReference type="Pfam" id="PF08892">
    <property type="entry name" value="YqcI_YcgG"/>
    <property type="match status" value="1"/>
</dbReference>
<keyword evidence="2" id="KW-1185">Reference proteome</keyword>
<gene>
    <name evidence="1" type="ORF">DSM00_992</name>
</gene>
<evidence type="ECO:0008006" key="3">
    <source>
        <dbReference type="Google" id="ProtNLM"/>
    </source>
</evidence>
<dbReference type="EMBL" id="QOVM01000002">
    <property type="protein sequence ID" value="RXG23379.1"/>
    <property type="molecule type" value="Genomic_DNA"/>
</dbReference>
<reference evidence="1 2" key="1">
    <citation type="submission" date="2018-07" db="EMBL/GenBank/DDBJ databases">
        <title>Leeuwenhoekiella genomics.</title>
        <authorList>
            <person name="Tahon G."/>
            <person name="Willems A."/>
        </authorList>
    </citation>
    <scope>NUCLEOTIDE SEQUENCE [LARGE SCALE GENOMIC DNA]</scope>
    <source>
        <strain evidence="1 2">LMG 22550</strain>
    </source>
</reference>
<organism evidence="1 2">
    <name type="scientific">Leeuwenhoekiella aequorea</name>
    <dbReference type="NCBI Taxonomy" id="283736"/>
    <lineage>
        <taxon>Bacteria</taxon>
        <taxon>Pseudomonadati</taxon>
        <taxon>Bacteroidota</taxon>
        <taxon>Flavobacteriia</taxon>
        <taxon>Flavobacteriales</taxon>
        <taxon>Flavobacteriaceae</taxon>
        <taxon>Leeuwenhoekiella</taxon>
    </lineage>
</organism>
<dbReference type="PANTHER" id="PTHR40045">
    <property type="entry name" value="YCGG FAMILY PROTEIN"/>
    <property type="match status" value="1"/>
</dbReference>
<proteinExistence type="predicted"/>
<comment type="caution">
    <text evidence="1">The sequence shown here is derived from an EMBL/GenBank/DDBJ whole genome shotgun (WGS) entry which is preliminary data.</text>
</comment>
<accession>A0A4Q0PBQ3</accession>
<dbReference type="Proteomes" id="UP000289238">
    <property type="component" value="Unassembled WGS sequence"/>
</dbReference>
<name>A0A4Q0PBQ3_9FLAO</name>
<protein>
    <recommendedName>
        <fullName evidence="3">YqcI/YcgG family protein</fullName>
    </recommendedName>
</protein>